<proteinExistence type="predicted"/>
<dbReference type="RefSeq" id="WP_157665660.1">
    <property type="nucleotide sequence ID" value="NZ_CP020932.1"/>
</dbReference>
<dbReference type="GeneID" id="77258109"/>
<keyword evidence="3" id="KW-0614">Plasmid</keyword>
<dbReference type="Proteomes" id="UP000193100">
    <property type="component" value="Plasmid pSMR5"/>
</dbReference>
<keyword evidence="2" id="KW-0812">Transmembrane</keyword>
<evidence type="ECO:0000256" key="1">
    <source>
        <dbReference type="SAM" id="MobiDB-lite"/>
    </source>
</evidence>
<reference evidence="3 4" key="1">
    <citation type="submission" date="2017-04" db="EMBL/GenBank/DDBJ databases">
        <title>Genome Sequence of Marinobacter salarius strain SMR5 Isolated from a culture of the Diatom Skeletonema marinoi.</title>
        <authorList>
            <person name="Topel M."/>
            <person name="Pinder M.I.M."/>
            <person name="Johansson O.N."/>
            <person name="Kourtchenko O."/>
            <person name="Godhe A."/>
            <person name="Clarke A.K."/>
        </authorList>
    </citation>
    <scope>NUCLEOTIDE SEQUENCE [LARGE SCALE GENOMIC DNA]</scope>
    <source>
        <strain evidence="3 4">SMR5</strain>
        <plasmid evidence="4">Plasmid psmr5</plasmid>
    </source>
</reference>
<feature type="transmembrane region" description="Helical" evidence="2">
    <location>
        <begin position="155"/>
        <end position="171"/>
    </location>
</feature>
<evidence type="ECO:0000256" key="2">
    <source>
        <dbReference type="SAM" id="Phobius"/>
    </source>
</evidence>
<dbReference type="EMBL" id="CP020932">
    <property type="protein sequence ID" value="ARM86229.1"/>
    <property type="molecule type" value="Genomic_DNA"/>
</dbReference>
<evidence type="ECO:0000313" key="3">
    <source>
        <dbReference type="EMBL" id="ARM86229.1"/>
    </source>
</evidence>
<organism evidence="3 4">
    <name type="scientific">Marinobacter salarius</name>
    <dbReference type="NCBI Taxonomy" id="1420917"/>
    <lineage>
        <taxon>Bacteria</taxon>
        <taxon>Pseudomonadati</taxon>
        <taxon>Pseudomonadota</taxon>
        <taxon>Gammaproteobacteria</taxon>
        <taxon>Pseudomonadales</taxon>
        <taxon>Marinobacteraceae</taxon>
        <taxon>Marinobacter</taxon>
    </lineage>
</organism>
<feature type="region of interest" description="Disordered" evidence="1">
    <location>
        <begin position="216"/>
        <end position="239"/>
    </location>
</feature>
<geneLocation type="plasmid" evidence="4">
    <name>psmr5</name>
</geneLocation>
<dbReference type="AlphaFoldDB" id="A0A1W6KFY1"/>
<gene>
    <name evidence="3" type="ORF">MARSALSMR5_04209</name>
</gene>
<keyword evidence="2" id="KW-1133">Transmembrane helix</keyword>
<name>A0A1W6KFY1_9GAMM</name>
<protein>
    <submittedName>
        <fullName evidence="3">Uncharacterized protein</fullName>
    </submittedName>
</protein>
<accession>A0A1W6KFY1</accession>
<evidence type="ECO:0000313" key="4">
    <source>
        <dbReference type="Proteomes" id="UP000193100"/>
    </source>
</evidence>
<feature type="compositionally biased region" description="Polar residues" evidence="1">
    <location>
        <begin position="221"/>
        <end position="239"/>
    </location>
</feature>
<sequence length="239" mass="25830">MITTEATSKKQASPFGPVFSEIDGYPGNSGEPTLISGYPNSGLGLLFRSSVSVNMDTGRVEGVEYFNDYRVAVAGTRRTMPIVFLSVRWDNRVLSELEILNSRVSLCIGDRVGRVRVTTRNREAISTTLVDLKRDQVIPLLAGHPVEEMLFRRRSLALIGVATAIGFPIVLSGALNPVLGILGVLAVLGLSKVIRKRRSLSLNFLIRQAVGQLVNQHHESGSPSSRTDSSEPGANKGSS</sequence>
<keyword evidence="2" id="KW-0472">Membrane</keyword>